<proteinExistence type="predicted"/>
<dbReference type="InterPro" id="IPR025329">
    <property type="entry name" value="DUF4235"/>
</dbReference>
<gene>
    <name evidence="1" type="ordered locus">FsymDg_1806</name>
</gene>
<reference evidence="1 2" key="1">
    <citation type="submission" date="2011-05" db="EMBL/GenBank/DDBJ databases">
        <title>Complete sequence of chromosome of Frankia symbiont of Datisca glomerata.</title>
        <authorList>
            <consortium name="US DOE Joint Genome Institute"/>
            <person name="Lucas S."/>
            <person name="Han J."/>
            <person name="Lapidus A."/>
            <person name="Cheng J.-F."/>
            <person name="Goodwin L."/>
            <person name="Pitluck S."/>
            <person name="Peters L."/>
            <person name="Mikhailova N."/>
            <person name="Chertkov O."/>
            <person name="Teshima H."/>
            <person name="Han C."/>
            <person name="Tapia R."/>
            <person name="Land M."/>
            <person name="Hauser L."/>
            <person name="Kyrpides N."/>
            <person name="Ivanova N."/>
            <person name="Pagani I."/>
            <person name="Berry A."/>
            <person name="Pawlowski K."/>
            <person name="Persson T."/>
            <person name="Vanden Heuvel B."/>
            <person name="Benson D."/>
            <person name="Woyke T."/>
        </authorList>
    </citation>
    <scope>NUCLEOTIDE SEQUENCE [LARGE SCALE GENOMIC DNA]</scope>
    <source>
        <strain evidence="2">4085684</strain>
    </source>
</reference>
<dbReference type="RefSeq" id="WP_013873203.1">
    <property type="nucleotide sequence ID" value="NC_015656.1"/>
</dbReference>
<evidence type="ECO:0008006" key="3">
    <source>
        <dbReference type="Google" id="ProtNLM"/>
    </source>
</evidence>
<name>F8B6F7_9ACTN</name>
<dbReference type="EMBL" id="CP002801">
    <property type="protein sequence ID" value="AEH09253.1"/>
    <property type="molecule type" value="Genomic_DNA"/>
</dbReference>
<organism evidence="1 2">
    <name type="scientific">Candidatus Protofrankia datiscae</name>
    <dbReference type="NCBI Taxonomy" id="2716812"/>
    <lineage>
        <taxon>Bacteria</taxon>
        <taxon>Bacillati</taxon>
        <taxon>Actinomycetota</taxon>
        <taxon>Actinomycetes</taxon>
        <taxon>Frankiales</taxon>
        <taxon>Frankiaceae</taxon>
        <taxon>Protofrankia</taxon>
    </lineage>
</organism>
<dbReference type="AlphaFoldDB" id="F8B6F7"/>
<protein>
    <recommendedName>
        <fullName evidence="3">DUF4235 domain-containing protein</fullName>
    </recommendedName>
</protein>
<sequence length="96" mass="9874" precursor="true">MSQSVAKIGWKIVGGVAGAVAGSVASKAVTLAYKKIRKSDPPLSPVHPDTAWVDAISWAAASGVAVGIGKLTAERLAARRWLEATGSLPPGIRELE</sequence>
<dbReference type="eggNOG" id="ENOG50339QH">
    <property type="taxonomic scope" value="Bacteria"/>
</dbReference>
<dbReference type="Proteomes" id="UP000001549">
    <property type="component" value="Chromosome"/>
</dbReference>
<keyword evidence="2" id="KW-1185">Reference proteome</keyword>
<dbReference type="KEGG" id="fsy:FsymDg_1806"/>
<dbReference type="STRING" id="656024.FsymDg_1806"/>
<evidence type="ECO:0000313" key="2">
    <source>
        <dbReference type="Proteomes" id="UP000001549"/>
    </source>
</evidence>
<evidence type="ECO:0000313" key="1">
    <source>
        <dbReference type="EMBL" id="AEH09253.1"/>
    </source>
</evidence>
<accession>F8B6F7</accession>
<dbReference type="Pfam" id="PF14019">
    <property type="entry name" value="DUF4235"/>
    <property type="match status" value="1"/>
</dbReference>
<dbReference type="HOGENOM" id="CLU_168912_0_1_11"/>